<name>A0AC61D8G4_9FIRM</name>
<protein>
    <submittedName>
        <fullName evidence="1">ABC transporter</fullName>
    </submittedName>
</protein>
<gene>
    <name evidence="1" type="ORF">CS063_15775</name>
</gene>
<keyword evidence="2" id="KW-1185">Reference proteome</keyword>
<dbReference type="Proteomes" id="UP000224460">
    <property type="component" value="Unassembled WGS sequence"/>
</dbReference>
<evidence type="ECO:0000313" key="1">
    <source>
        <dbReference type="EMBL" id="PHV69453.1"/>
    </source>
</evidence>
<accession>A0AC61D8G4</accession>
<sequence length="326" mass="36010">MSKKLLFLSLTTLAVALTGCGLKQTSEAIETPIPTTTATVTEEKEATEPVKVVHALGETEVPRNPKNVVVFDYGTLDALDTLGVEVIGVAPGTLPDYLEKYKGDSYVNVGELFEPNLEKIYELEPELIIIGGRQADFYDQLSEIAPTISMSLENEDYLGSFKKNMNYLGQIFNKEEEVAKKLEEVDKAIEEVSTLAKEKDAKGLIVLANDTAISVYGEASRFGIIHQNFGVTPVDTTIEDAKHGQKATFEYIVEKNPEYIFVIDRTAVAGGATSAEKLFENELMKNTDAYKNNRIIYLNPQAWYVANGGFISTQIMIDEIKEGLSR</sequence>
<proteinExistence type="predicted"/>
<comment type="caution">
    <text evidence="1">The sequence shown here is derived from an EMBL/GenBank/DDBJ whole genome shotgun (WGS) entry which is preliminary data.</text>
</comment>
<evidence type="ECO:0000313" key="2">
    <source>
        <dbReference type="Proteomes" id="UP000224460"/>
    </source>
</evidence>
<reference evidence="1" key="1">
    <citation type="submission" date="2017-10" db="EMBL/GenBank/DDBJ databases">
        <title>Genome sequence of cellulolytic Lachnospiraceae bacterium XHS1971 isolated from hotspring sediment.</title>
        <authorList>
            <person name="Vasudevan G."/>
            <person name="Joshi A.J."/>
            <person name="Hivarkar S."/>
            <person name="Lanjekar V.B."/>
            <person name="Dhakephalkar P.K."/>
            <person name="Dagar S."/>
        </authorList>
    </citation>
    <scope>NUCLEOTIDE SEQUENCE</scope>
    <source>
        <strain evidence="1">XHS1971</strain>
    </source>
</reference>
<dbReference type="EMBL" id="PEDL01000028">
    <property type="protein sequence ID" value="PHV69453.1"/>
    <property type="molecule type" value="Genomic_DNA"/>
</dbReference>
<organism evidence="1 2">
    <name type="scientific">Sporanaerobium hydrogeniformans</name>
    <dbReference type="NCBI Taxonomy" id="3072179"/>
    <lineage>
        <taxon>Bacteria</taxon>
        <taxon>Bacillati</taxon>
        <taxon>Bacillota</taxon>
        <taxon>Clostridia</taxon>
        <taxon>Lachnospirales</taxon>
        <taxon>Lachnospiraceae</taxon>
        <taxon>Sporanaerobium</taxon>
    </lineage>
</organism>